<dbReference type="InterPro" id="IPR003838">
    <property type="entry name" value="ABC3_permease_C"/>
</dbReference>
<evidence type="ECO:0000256" key="3">
    <source>
        <dbReference type="ARBA" id="ARBA00022475"/>
    </source>
</evidence>
<feature type="domain" description="ABC3 transporter permease C-terminal" evidence="8">
    <location>
        <begin position="275"/>
        <end position="391"/>
    </location>
</feature>
<organism evidence="9 10">
    <name type="scientific">Albidovulum inexpectatum</name>
    <dbReference type="NCBI Taxonomy" id="196587"/>
    <lineage>
        <taxon>Bacteria</taxon>
        <taxon>Pseudomonadati</taxon>
        <taxon>Pseudomonadota</taxon>
        <taxon>Alphaproteobacteria</taxon>
        <taxon>Rhodobacterales</taxon>
        <taxon>Paracoccaceae</taxon>
        <taxon>Albidovulum</taxon>
    </lineage>
</organism>
<evidence type="ECO:0000256" key="4">
    <source>
        <dbReference type="ARBA" id="ARBA00022692"/>
    </source>
</evidence>
<evidence type="ECO:0000256" key="6">
    <source>
        <dbReference type="ARBA" id="ARBA00023136"/>
    </source>
</evidence>
<keyword evidence="3" id="KW-1003">Cell membrane</keyword>
<dbReference type="EMBL" id="PRDS01000001">
    <property type="protein sequence ID" value="PPB82206.1"/>
    <property type="molecule type" value="Genomic_DNA"/>
</dbReference>
<dbReference type="Proteomes" id="UP000239736">
    <property type="component" value="Unassembled WGS sequence"/>
</dbReference>
<dbReference type="PANTHER" id="PTHR30489">
    <property type="entry name" value="LIPOPROTEIN-RELEASING SYSTEM TRANSMEMBRANE PROTEIN LOLE"/>
    <property type="match status" value="1"/>
</dbReference>
<dbReference type="AlphaFoldDB" id="A0A2S5JL26"/>
<feature type="transmembrane region" description="Helical" evidence="7">
    <location>
        <begin position="21"/>
        <end position="42"/>
    </location>
</feature>
<evidence type="ECO:0000256" key="1">
    <source>
        <dbReference type="ARBA" id="ARBA00004651"/>
    </source>
</evidence>
<dbReference type="PANTHER" id="PTHR30489:SF0">
    <property type="entry name" value="LIPOPROTEIN-RELEASING SYSTEM TRANSMEMBRANE PROTEIN LOLE"/>
    <property type="match status" value="1"/>
</dbReference>
<dbReference type="PROSITE" id="PS51257">
    <property type="entry name" value="PROKAR_LIPOPROTEIN"/>
    <property type="match status" value="1"/>
</dbReference>
<comment type="subcellular location">
    <subcellularLocation>
        <location evidence="1">Cell membrane</location>
        <topology evidence="1">Multi-pass membrane protein</topology>
    </subcellularLocation>
</comment>
<feature type="transmembrane region" description="Helical" evidence="7">
    <location>
        <begin position="314"/>
        <end position="335"/>
    </location>
</feature>
<keyword evidence="10" id="KW-1185">Reference proteome</keyword>
<evidence type="ECO:0000313" key="9">
    <source>
        <dbReference type="EMBL" id="PPB82206.1"/>
    </source>
</evidence>
<proteinExistence type="inferred from homology"/>
<dbReference type="InterPro" id="IPR051447">
    <property type="entry name" value="Lipoprotein-release_system"/>
</dbReference>
<keyword evidence="6 7" id="KW-0472">Membrane</keyword>
<feature type="transmembrane region" description="Helical" evidence="7">
    <location>
        <begin position="753"/>
        <end position="772"/>
    </location>
</feature>
<name>A0A2S5JL26_9RHOB</name>
<gene>
    <name evidence="9" type="ORF">LV82_00131</name>
</gene>
<evidence type="ECO:0000313" key="10">
    <source>
        <dbReference type="Proteomes" id="UP000239736"/>
    </source>
</evidence>
<dbReference type="RefSeq" id="WP_245873020.1">
    <property type="nucleotide sequence ID" value="NZ_PRDS01000001.1"/>
</dbReference>
<feature type="transmembrane region" description="Helical" evidence="7">
    <location>
        <begin position="663"/>
        <end position="684"/>
    </location>
</feature>
<feature type="transmembrane region" description="Helical" evidence="7">
    <location>
        <begin position="431"/>
        <end position="455"/>
    </location>
</feature>
<reference evidence="9 10" key="1">
    <citation type="submission" date="2018-01" db="EMBL/GenBank/DDBJ databases">
        <title>Genomic Encyclopedia of Archaeal and Bacterial Type Strains, Phase II (KMG-II): from individual species to whole genera.</title>
        <authorList>
            <person name="Goeker M."/>
        </authorList>
    </citation>
    <scope>NUCLEOTIDE SEQUENCE [LARGE SCALE GENOMIC DNA]</scope>
    <source>
        <strain evidence="9 10">DSM 12048</strain>
    </source>
</reference>
<evidence type="ECO:0000256" key="5">
    <source>
        <dbReference type="ARBA" id="ARBA00022989"/>
    </source>
</evidence>
<keyword evidence="5 7" id="KW-1133">Transmembrane helix</keyword>
<dbReference type="Pfam" id="PF02687">
    <property type="entry name" value="FtsX"/>
    <property type="match status" value="2"/>
</dbReference>
<comment type="similarity">
    <text evidence="2">Belongs to the ABC-4 integral membrane protein family. LolC/E subfamily.</text>
</comment>
<dbReference type="GO" id="GO:0098797">
    <property type="term" value="C:plasma membrane protein complex"/>
    <property type="evidence" value="ECO:0007669"/>
    <property type="project" value="TreeGrafter"/>
</dbReference>
<feature type="domain" description="ABC3 transporter permease C-terminal" evidence="8">
    <location>
        <begin position="664"/>
        <end position="776"/>
    </location>
</feature>
<protein>
    <submittedName>
        <fullName evidence="9">Putative ABC transport system permease protein</fullName>
    </submittedName>
</protein>
<evidence type="ECO:0000256" key="7">
    <source>
        <dbReference type="SAM" id="Phobius"/>
    </source>
</evidence>
<dbReference type="GO" id="GO:0044874">
    <property type="term" value="P:lipoprotein localization to outer membrane"/>
    <property type="evidence" value="ECO:0007669"/>
    <property type="project" value="TreeGrafter"/>
</dbReference>
<feature type="transmembrane region" description="Helical" evidence="7">
    <location>
        <begin position="355"/>
        <end position="380"/>
    </location>
</feature>
<evidence type="ECO:0000256" key="2">
    <source>
        <dbReference type="ARBA" id="ARBA00005236"/>
    </source>
</evidence>
<feature type="transmembrane region" description="Helical" evidence="7">
    <location>
        <begin position="265"/>
        <end position="293"/>
    </location>
</feature>
<evidence type="ECO:0000259" key="8">
    <source>
        <dbReference type="Pfam" id="PF02687"/>
    </source>
</evidence>
<accession>A0A2S5JL26</accession>
<keyword evidence="4 7" id="KW-0812">Transmembrane</keyword>
<comment type="caution">
    <text evidence="9">The sequence shown here is derived from an EMBL/GenBank/DDBJ whole genome shotgun (WGS) entry which is preliminary data.</text>
</comment>
<feature type="transmembrane region" description="Helical" evidence="7">
    <location>
        <begin position="705"/>
        <end position="733"/>
    </location>
</feature>
<sequence>MVMRALDRKLLRDFARLWAQALAIAVVLGCGVAALVTSFGMYQALNESRHAYYERNRFADIWASARRAPIHLVPLVESIPGVRSVEARIEGMVTLDLPGRVPIAVGHIVSLPTFGPPVLNVPVMRSGRLPDPDARDEIAVNEPFARAHGFALGDRIVANINGKRRVLVITGTVLSPEFIYTLGPGALMPDREGFAVIWMPERAAQGAFDMNDAFNSLTVALHSGARIQDVIAAIDRLLEPYGGTGAHGRDRQESDSFVSAEISQLWTMTIVMPPIFFGVAAFLVNMVLGRIVALERTEIGLLKALGYSNATIAVHYLALAALTAIVGVVLGWIVGARMAGGLARLYARFFDFPYLILRASWTVYGISGLLALASASVGALRAALSAARLPPAIAMQPPAPPSFRRTAIDRAFDHLRLSQPTMMIVRSILRWPLRAAVSVLGLSMAVAVLAAASFFDGALDRMIWLTFDQANRQDAALILAQDLPEGAIDEIAALPGVLQAEAQLVAPVILRNGHLSKHVAIEARRPDADLSRTVSSGGRVIAPPPGGLILPQRLADYLGIAPGDAVTVEFLTGRRETLHMPLSATIEQYVGIGAYADFETLNALRRQAPLISVANVTLDPDATEAFHRAVKQLPKVAGVAMPTDARRSFQDTIRQNITITTTVYVTIAVLITLGVAYNGARIQLSERARELASLRIIGFSRGEVSFILVGETMLLALLAQPLGWLFGMGISWAFVRGVNSDLYQVPFVVQPALFARASLIALISALAAALIVRRRIDRLDLIAVMKTRE</sequence>